<evidence type="ECO:0000256" key="1">
    <source>
        <dbReference type="PROSITE-ProRule" id="PRU00339"/>
    </source>
</evidence>
<proteinExistence type="predicted"/>
<organism evidence="3 4">
    <name type="scientific">Bradyrhizobium neotropicale</name>
    <dbReference type="NCBI Taxonomy" id="1497615"/>
    <lineage>
        <taxon>Bacteria</taxon>
        <taxon>Pseudomonadati</taxon>
        <taxon>Pseudomonadota</taxon>
        <taxon>Alphaproteobacteria</taxon>
        <taxon>Hyphomicrobiales</taxon>
        <taxon>Nitrobacteraceae</taxon>
        <taxon>Bradyrhizobium</taxon>
    </lineage>
</organism>
<reference evidence="3 4" key="1">
    <citation type="submission" date="2016-02" db="EMBL/GenBank/DDBJ databases">
        <title>Draft genome sequence of the strain BR 10247T Bradyrhizobium neotropicale isolated from nodules of Centrolobium paraense.</title>
        <authorList>
            <person name="Simoes-Araujo J.L."/>
            <person name="Barauna A.C."/>
            <person name="Silva K."/>
            <person name="Zilli J.E."/>
        </authorList>
    </citation>
    <scope>NUCLEOTIDE SEQUENCE [LARGE SCALE GENOMIC DNA]</scope>
    <source>
        <strain evidence="3 4">BR 10247</strain>
    </source>
</reference>
<feature type="repeat" description="TPR" evidence="1">
    <location>
        <begin position="383"/>
        <end position="416"/>
    </location>
</feature>
<dbReference type="InterPro" id="IPR024983">
    <property type="entry name" value="CHAT_dom"/>
</dbReference>
<dbReference type="InterPro" id="IPR019734">
    <property type="entry name" value="TPR_rpt"/>
</dbReference>
<evidence type="ECO:0000259" key="2">
    <source>
        <dbReference type="Pfam" id="PF12770"/>
    </source>
</evidence>
<dbReference type="Gene3D" id="1.25.40.10">
    <property type="entry name" value="Tetratricopeptide repeat domain"/>
    <property type="match status" value="3"/>
</dbReference>
<keyword evidence="1" id="KW-0802">TPR repeat</keyword>
<dbReference type="Pfam" id="PF13424">
    <property type="entry name" value="TPR_12"/>
    <property type="match status" value="2"/>
</dbReference>
<dbReference type="EMBL" id="LSEF01000037">
    <property type="protein sequence ID" value="OAF18080.1"/>
    <property type="molecule type" value="Genomic_DNA"/>
</dbReference>
<dbReference type="GeneID" id="32587372"/>
<feature type="domain" description="CHAT" evidence="2">
    <location>
        <begin position="756"/>
        <end position="1081"/>
    </location>
</feature>
<dbReference type="PANTHER" id="PTHR46082">
    <property type="entry name" value="ATP/GTP-BINDING PROTEIN-RELATED"/>
    <property type="match status" value="1"/>
</dbReference>
<dbReference type="InterPro" id="IPR053137">
    <property type="entry name" value="NLR-like"/>
</dbReference>
<dbReference type="SUPFAM" id="SSF48452">
    <property type="entry name" value="TPR-like"/>
    <property type="match status" value="3"/>
</dbReference>
<gene>
    <name evidence="3" type="ORF">AXW67_06090</name>
</gene>
<evidence type="ECO:0000313" key="4">
    <source>
        <dbReference type="Proteomes" id="UP000077173"/>
    </source>
</evidence>
<protein>
    <recommendedName>
        <fullName evidence="2">CHAT domain-containing protein</fullName>
    </recommendedName>
</protein>
<dbReference type="Proteomes" id="UP000077173">
    <property type="component" value="Unassembled WGS sequence"/>
</dbReference>
<dbReference type="PROSITE" id="PS50005">
    <property type="entry name" value="TPR"/>
    <property type="match status" value="2"/>
</dbReference>
<name>A0A176ZBT2_9BRAD</name>
<dbReference type="Pfam" id="PF13176">
    <property type="entry name" value="TPR_7"/>
    <property type="match status" value="1"/>
</dbReference>
<dbReference type="AlphaFoldDB" id="A0A176ZBT2"/>
<dbReference type="Pfam" id="PF12770">
    <property type="entry name" value="CHAT"/>
    <property type="match status" value="1"/>
</dbReference>
<keyword evidence="4" id="KW-1185">Reference proteome</keyword>
<dbReference type="PANTHER" id="PTHR46082:SF6">
    <property type="entry name" value="AAA+ ATPASE DOMAIN-CONTAINING PROTEIN-RELATED"/>
    <property type="match status" value="1"/>
</dbReference>
<sequence>MAARILPKFQFDGARRDFRMSRARFLAAVFLVLLISGPASAQRGGEFDSLVAKMNGAAQAGRWVEGLAAAQRLEALVRRRQGTDNMNYAGVLHNEGMCLHNLGRFAEAVDKLNAALSIKLRNDDVASTLRTSNILVGSLGMLGRRAEATTVSERALALGTNAFGANDVRLSDTLAALGGLSRDKENFQEAAGYFERALASLQAANASPLDIASAMDNLGDVYGLLGRFDDGERLLKQGLDLLDLNFRGNAEAAPNYDKMLNDLGNLHLDAGRLAEAEAVMRRSLAITRARSGEGEPNLAAIMGNLATVLEHEARYAEAEKLYQQTLQAYEKIYGPNHPTTAIGLNNLANVYSAQGKNEAAAGLQERVLAIYEKAFGANSPEVGRALNNLANSYASLGRNAQAIELYRRSLAVMEHKFGEGSGPTALAAGSLGQALMDAGQMDEARQYLLRCLEIDERALGTTHPHLVKDLRSVALLDLKAGNTADARGRLDRALAIAQDRLGPAHHDTIATLINLADVDRRDGKWPDALARLRLAAAALGAQRTTQFTRFTEIDPWLIDTIWHVTGGKPDNAARDEAFGATQLAHETKAGAALAQMAARFGAGNDAIAGLVRKQQDLKAGLEALDKRVTSELGQADGKRNDALIANLRAQMTQTQKSLDDVSAQLDRGFPAYAELSNPRPMSIAQAQGLLRPDEALVAFIALGEKSYAFAVTREASALHQIALGSHEISDRVAHLRLGLVNPQAEQASFDLDASFELYIALFGPVAADIAGKPKLLIVPAGALTSLPFHVLVTKKPDPALALADRYRQAAWLLNERAITVLPSVPSLRALRGFAKESRAQKPFIGFGDPVLQRSLADKRPGRNVQPYQSYYDGTTVDLERLRSGLPALPETAGELQAVARALGASPQEDVKLGPAATVTNVNTLPLDHYRVVDFATHGLVAGEVNGLSEPALVLTLPDRPTSEDDGLLTASRIAKLKLDADWAVLSACNTAAGDRPGAEGLSGLARAFFYAGARALLVSHWPVDSEAAVRLTTGAFSEVTAHPGIGRAEALRRAMKALIADRSSPRNADPAVWAPFVLVGEGGS</sequence>
<comment type="caution">
    <text evidence="3">The sequence shown here is derived from an EMBL/GenBank/DDBJ whole genome shotgun (WGS) entry which is preliminary data.</text>
</comment>
<dbReference type="InterPro" id="IPR011990">
    <property type="entry name" value="TPR-like_helical_dom_sf"/>
</dbReference>
<accession>A0A176ZBT2</accession>
<evidence type="ECO:0000313" key="3">
    <source>
        <dbReference type="EMBL" id="OAF18080.1"/>
    </source>
</evidence>
<dbReference type="SMART" id="SM00028">
    <property type="entry name" value="TPR"/>
    <property type="match status" value="8"/>
</dbReference>
<feature type="repeat" description="TPR" evidence="1">
    <location>
        <begin position="425"/>
        <end position="458"/>
    </location>
</feature>
<dbReference type="Pfam" id="PF13374">
    <property type="entry name" value="TPR_10"/>
    <property type="match status" value="3"/>
</dbReference>